<feature type="region of interest" description="Disordered" evidence="1">
    <location>
        <begin position="421"/>
        <end position="451"/>
    </location>
</feature>
<dbReference type="GeneID" id="5715913"/>
<dbReference type="PANTHER" id="PTHR23107">
    <property type="entry name" value="SYNOVIAL SARCOMA ASSOCIATED SS18 PROTEIN"/>
    <property type="match status" value="1"/>
</dbReference>
<feature type="compositionally biased region" description="Polar residues" evidence="1">
    <location>
        <begin position="1222"/>
        <end position="1234"/>
    </location>
</feature>
<dbReference type="RefSeq" id="XP_042916876.1">
    <property type="nucleotide sequence ID" value="XM_043070203.1"/>
</dbReference>
<dbReference type="GO" id="GO:0003713">
    <property type="term" value="F:transcription coactivator activity"/>
    <property type="evidence" value="ECO:0000318"/>
    <property type="project" value="GO_Central"/>
</dbReference>
<name>A0A2K3CY22_CHLRE</name>
<feature type="compositionally biased region" description="Polar residues" evidence="1">
    <location>
        <begin position="773"/>
        <end position="794"/>
    </location>
</feature>
<feature type="compositionally biased region" description="Basic and acidic residues" evidence="1">
    <location>
        <begin position="1066"/>
        <end position="1078"/>
    </location>
</feature>
<accession>A0A2K3CY22</accession>
<dbReference type="OrthoDB" id="10688250at2759"/>
<protein>
    <submittedName>
        <fullName evidence="2">Uncharacterized protein</fullName>
    </submittedName>
</protein>
<reference evidence="2 3" key="1">
    <citation type="journal article" date="2007" name="Science">
        <title>The Chlamydomonas genome reveals the evolution of key animal and plant functions.</title>
        <authorList>
            <person name="Merchant S.S."/>
            <person name="Prochnik S.E."/>
            <person name="Vallon O."/>
            <person name="Harris E.H."/>
            <person name="Karpowicz S.J."/>
            <person name="Witman G.B."/>
            <person name="Terry A."/>
            <person name="Salamov A."/>
            <person name="Fritz-Laylin L.K."/>
            <person name="Marechal-Drouard L."/>
            <person name="Marshall W.F."/>
            <person name="Qu L.H."/>
            <person name="Nelson D.R."/>
            <person name="Sanderfoot A.A."/>
            <person name="Spalding M.H."/>
            <person name="Kapitonov V.V."/>
            <person name="Ren Q."/>
            <person name="Ferris P."/>
            <person name="Lindquist E."/>
            <person name="Shapiro H."/>
            <person name="Lucas S.M."/>
            <person name="Grimwood J."/>
            <person name="Schmutz J."/>
            <person name="Cardol P."/>
            <person name="Cerutti H."/>
            <person name="Chanfreau G."/>
            <person name="Chen C.L."/>
            <person name="Cognat V."/>
            <person name="Croft M.T."/>
            <person name="Dent R."/>
            <person name="Dutcher S."/>
            <person name="Fernandez E."/>
            <person name="Fukuzawa H."/>
            <person name="Gonzalez-Ballester D."/>
            <person name="Gonzalez-Halphen D."/>
            <person name="Hallmann A."/>
            <person name="Hanikenne M."/>
            <person name="Hippler M."/>
            <person name="Inwood W."/>
            <person name="Jabbari K."/>
            <person name="Kalanon M."/>
            <person name="Kuras R."/>
            <person name="Lefebvre P.A."/>
            <person name="Lemaire S.D."/>
            <person name="Lobanov A.V."/>
            <person name="Lohr M."/>
            <person name="Manuell A."/>
            <person name="Meier I."/>
            <person name="Mets L."/>
            <person name="Mittag M."/>
            <person name="Mittelmeier T."/>
            <person name="Moroney J.V."/>
            <person name="Moseley J."/>
            <person name="Napoli C."/>
            <person name="Nedelcu A.M."/>
            <person name="Niyogi K."/>
            <person name="Novoselov S.V."/>
            <person name="Paulsen I.T."/>
            <person name="Pazour G."/>
            <person name="Purton S."/>
            <person name="Ral J.P."/>
            <person name="Riano-Pachon D.M."/>
            <person name="Riekhof W."/>
            <person name="Rymarquis L."/>
            <person name="Schroda M."/>
            <person name="Stern D."/>
            <person name="Umen J."/>
            <person name="Willows R."/>
            <person name="Wilson N."/>
            <person name="Zimmer S.L."/>
            <person name="Allmer J."/>
            <person name="Balk J."/>
            <person name="Bisova K."/>
            <person name="Chen C.J."/>
            <person name="Elias M."/>
            <person name="Gendler K."/>
            <person name="Hauser C."/>
            <person name="Lamb M.R."/>
            <person name="Ledford H."/>
            <person name="Long J.C."/>
            <person name="Minagawa J."/>
            <person name="Page M.D."/>
            <person name="Pan J."/>
            <person name="Pootakham W."/>
            <person name="Roje S."/>
            <person name="Rose A."/>
            <person name="Stahlberg E."/>
            <person name="Terauchi A.M."/>
            <person name="Yang P."/>
            <person name="Ball S."/>
            <person name="Bowler C."/>
            <person name="Dieckmann C.L."/>
            <person name="Gladyshev V.N."/>
            <person name="Green P."/>
            <person name="Jorgensen R."/>
            <person name="Mayfield S."/>
            <person name="Mueller-Roeber B."/>
            <person name="Rajamani S."/>
            <person name="Sayre R.T."/>
            <person name="Brokstein P."/>
            <person name="Dubchak I."/>
            <person name="Goodstein D."/>
            <person name="Hornick L."/>
            <person name="Huang Y.W."/>
            <person name="Jhaveri J."/>
            <person name="Luo Y."/>
            <person name="Martinez D."/>
            <person name="Ngau W.C."/>
            <person name="Otillar B."/>
            <person name="Poliakov A."/>
            <person name="Porter A."/>
            <person name="Szajkowski L."/>
            <person name="Werner G."/>
            <person name="Zhou K."/>
            <person name="Grigoriev I.V."/>
            <person name="Rokhsar D.S."/>
            <person name="Grossman A.R."/>
        </authorList>
    </citation>
    <scope>NUCLEOTIDE SEQUENCE [LARGE SCALE GENOMIC DNA]</scope>
    <source>
        <strain evidence="3">CC-503</strain>
    </source>
</reference>
<feature type="compositionally biased region" description="Low complexity" evidence="1">
    <location>
        <begin position="165"/>
        <end position="191"/>
    </location>
</feature>
<proteinExistence type="predicted"/>
<feature type="region of interest" description="Disordered" evidence="1">
    <location>
        <begin position="466"/>
        <end position="489"/>
    </location>
</feature>
<gene>
    <name evidence="2" type="ORF">CHLRE_14g622075v5</name>
</gene>
<dbReference type="ExpressionAtlas" id="A0A2K3CY22">
    <property type="expression patterns" value="baseline and differential"/>
</dbReference>
<organism evidence="2 3">
    <name type="scientific">Chlamydomonas reinhardtii</name>
    <name type="common">Chlamydomonas smithii</name>
    <dbReference type="NCBI Taxonomy" id="3055"/>
    <lineage>
        <taxon>Eukaryota</taxon>
        <taxon>Viridiplantae</taxon>
        <taxon>Chlorophyta</taxon>
        <taxon>core chlorophytes</taxon>
        <taxon>Chlorophyceae</taxon>
        <taxon>CS clade</taxon>
        <taxon>Chlamydomonadales</taxon>
        <taxon>Chlamydomonadaceae</taxon>
        <taxon>Chlamydomonas</taxon>
    </lineage>
</organism>
<sequence>MLPTNIAWLDDASGAVVALNDAQGQKSVSLLAWPLQPGAGRDGHDRSLSRRAALSSVSLPLGHCVLAAGAVAAAGQTPVSVLVTATPAAATGPGGPQSSAFPQEPCLHVWRVSVMQRPPEPSAHRGTAASGGAAADPDRDASGVPLLPPPLAVRLHRVGRLAVHGSGSSSSSASSSSGSSRGSSGRSNHRGCSGTCAAPCLDDVHSWRCVLAQQCWPQRPATPGMAAAAAAAAAAATGAGAAAVPWAAVQVDAGRVLLLGLEPALGPGPAASSAPLRCIDLDLSTRGLAQHPPLIHINSTTNNTGMSSRAGLTDLNPATTGGLPPRKRGSAAAAAAATAGFAATGPENVDPHASCSGAADKHLVAGTGEAGAAVTGTGTGPSLPPGGGEAAVPPPLPPGAAAGLMAAASLRLLSATCTITSTSSSSTASDGGLEQWQEHRQQQQQQQQQQRLEQLELYLAADRGGETPAAAAPPAQQQQEQHVLAGAGPTAADAQQPLLLLVRVSVPVEHDDLEQQLQPVHAGDGSGALGDVGAAGAGGLLLQALLPRGSGRLTACCVLPSVVAGGQISLNGSSALSIDGRGPSRRGHMLAGSPVLVGCSSGRLQLLLPTVWRSVGDMRAAACGAEECCSASLPGAVESLTPLPSVAASSGLSAATCERCHSPAATAAATAGGAPVAVLVGAMVHQHQPQQQQQGHAGKGGDGPGCPGGRTLELLLLRETQHERSQRLHGRDGGNSKSWELQRLWAISDTLLLLPVHHPYAFCAALVPSSTPAAAGTVSTAPVGSAQGCTSDCSQEAAPPPQPQQQQRHQTALLATVGAVVVLGPSSVCRSTHGTRAQQQRPTSGAYSVGGGGMDWHRPQQDVDDPCQAPYGYGVGEGEDEDAVAYGRSGGQPSLPAPPDGCMPVTAAAAPEVEALGPVQLPWGPWGVRPAVLLPSSVGPLPPHLLLHLEAPGPLTATAAPGAPGAGGLRSDSELPHARGGDPGGLHACWALPAAADCRGALSGVWRVAAGDCRWRLHPQHGGSEAIEVDEELEEEVQDTPHQQAARRQASRHPAQGAAAGGAAGEEGHGKEQEREHARGLEKVLAHMARRWDTGVWHAMERRAALQRMMALTRQAERQLSDLAALGGAGSGGGAGSWLGATTPAMALPSPGALCPPLGPLPVSALPATAVPPGIHGCSGQLPQPQSLDVDVKSAAQWVEGEHWHAKVVAQLRRRSRTCTQGVPANTGGFQSTHPPVDSSSSSSSAHLGVQMQDVVLLLFQDSKDMSDGTGIKAVAAAVGMPGARVVVPGVHSSWSCGPAPAPASAPAPHFYRKPQLGPLASDMAGGEAGARGGLSTSPSSSSSSSLTVMVKATVPLTVLTGRTAPGLLKDAASCTSTVAPGGDICRALGLLPDLLVPNMHRHNSHDEQQEEQEHWTHGAACP</sequence>
<dbReference type="GO" id="GO:0045944">
    <property type="term" value="P:positive regulation of transcription by RNA polymerase II"/>
    <property type="evidence" value="ECO:0000318"/>
    <property type="project" value="GO_Central"/>
</dbReference>
<feature type="compositionally biased region" description="Low complexity" evidence="1">
    <location>
        <begin position="468"/>
        <end position="481"/>
    </location>
</feature>
<dbReference type="KEGG" id="cre:CHLRE_14g622075v5"/>
<dbReference type="PANTHER" id="PTHR23107:SF0">
    <property type="entry name" value="IP09280P"/>
    <property type="match status" value="1"/>
</dbReference>
<evidence type="ECO:0000313" key="2">
    <source>
        <dbReference type="EMBL" id="PNW73181.1"/>
    </source>
</evidence>
<feature type="region of interest" description="Disordered" evidence="1">
    <location>
        <begin position="773"/>
        <end position="809"/>
    </location>
</feature>
<feature type="compositionally biased region" description="Low complexity" evidence="1">
    <location>
        <begin position="442"/>
        <end position="451"/>
    </location>
</feature>
<feature type="region of interest" description="Disordered" evidence="1">
    <location>
        <begin position="1222"/>
        <end position="1245"/>
    </location>
</feature>
<feature type="compositionally biased region" description="Gly residues" evidence="1">
    <location>
        <begin position="697"/>
        <end position="708"/>
    </location>
</feature>
<dbReference type="Gramene" id="PNW73181">
    <property type="protein sequence ID" value="PNW73181"/>
    <property type="gene ID" value="CHLRE_14g622075v5"/>
</dbReference>
<feature type="compositionally biased region" description="Low complexity" evidence="1">
    <location>
        <begin position="1336"/>
        <end position="1346"/>
    </location>
</feature>
<evidence type="ECO:0000256" key="1">
    <source>
        <dbReference type="SAM" id="MobiDB-lite"/>
    </source>
</evidence>
<feature type="compositionally biased region" description="Low complexity" evidence="1">
    <location>
        <begin position="421"/>
        <end position="435"/>
    </location>
</feature>
<dbReference type="EMBL" id="CM008975">
    <property type="protein sequence ID" value="PNW73181.1"/>
    <property type="molecule type" value="Genomic_DNA"/>
</dbReference>
<feature type="compositionally biased region" description="Basic and acidic residues" evidence="1">
    <location>
        <begin position="1405"/>
        <end position="1417"/>
    </location>
</feature>
<feature type="region of interest" description="Disordered" evidence="1">
    <location>
        <begin position="371"/>
        <end position="392"/>
    </location>
</feature>
<evidence type="ECO:0000313" key="3">
    <source>
        <dbReference type="Proteomes" id="UP000006906"/>
    </source>
</evidence>
<dbReference type="InParanoid" id="A0A2K3CY22"/>
<feature type="region of interest" description="Disordered" evidence="1">
    <location>
        <begin position="1299"/>
        <end position="1347"/>
    </location>
</feature>
<feature type="compositionally biased region" description="Low complexity" evidence="1">
    <location>
        <begin position="685"/>
        <end position="696"/>
    </location>
</feature>
<dbReference type="Proteomes" id="UP000006906">
    <property type="component" value="Chromosome 14"/>
</dbReference>
<dbReference type="GO" id="GO:0005634">
    <property type="term" value="C:nucleus"/>
    <property type="evidence" value="ECO:0000318"/>
    <property type="project" value="GO_Central"/>
</dbReference>
<feature type="region of interest" description="Disordered" evidence="1">
    <location>
        <begin position="1404"/>
        <end position="1423"/>
    </location>
</feature>
<feature type="region of interest" description="Disordered" evidence="1">
    <location>
        <begin position="1031"/>
        <end position="1078"/>
    </location>
</feature>
<feature type="region of interest" description="Disordered" evidence="1">
    <location>
        <begin position="163"/>
        <end position="191"/>
    </location>
</feature>
<keyword evidence="3" id="KW-1185">Reference proteome</keyword>
<feature type="region of interest" description="Disordered" evidence="1">
    <location>
        <begin position="685"/>
        <end position="710"/>
    </location>
</feature>
<feature type="region of interest" description="Disordered" evidence="1">
    <location>
        <begin position="118"/>
        <end position="148"/>
    </location>
</feature>
<feature type="region of interest" description="Disordered" evidence="1">
    <location>
        <begin position="957"/>
        <end position="979"/>
    </location>
</feature>